<protein>
    <submittedName>
        <fullName evidence="4">Alkaline phosphatase like protein</fullName>
    </submittedName>
</protein>
<proteinExistence type="inferred from homology"/>
<keyword evidence="5" id="KW-1185">Reference proteome</keyword>
<dbReference type="STRING" id="1321606.SAMD00020551_2557"/>
<dbReference type="InterPro" id="IPR051311">
    <property type="entry name" value="DedA_domain"/>
</dbReference>
<reference evidence="4 5" key="1">
    <citation type="submission" date="2013-06" db="EMBL/GenBank/DDBJ databases">
        <title>Whole genome shotgun sequence of Bacillus selenatarsenatis SF-1.</title>
        <authorList>
            <person name="Kuroda M."/>
            <person name="Sei K."/>
            <person name="Yamashita M."/>
            <person name="Ike M."/>
        </authorList>
    </citation>
    <scope>NUCLEOTIDE SEQUENCE [LARGE SCALE GENOMIC DNA]</scope>
    <source>
        <strain evidence="4 5">SF-1</strain>
    </source>
</reference>
<comment type="caution">
    <text evidence="4">The sequence shown here is derived from an EMBL/GenBank/DDBJ whole genome shotgun (WGS) entry which is preliminary data.</text>
</comment>
<evidence type="ECO:0000256" key="1">
    <source>
        <dbReference type="ARBA" id="ARBA00010792"/>
    </source>
</evidence>
<feature type="transmembrane region" description="Helical" evidence="2">
    <location>
        <begin position="52"/>
        <end position="72"/>
    </location>
</feature>
<sequence>MDLELVINIIEDNGYLGLFLWLWFGVFVIPVPNEVILMTVGLASSKGALNPILAFLVTYMGISAAFTSSYLLGRIIGTRLLRVLGKKKRFANSIESAMKLMEKYHAFSLSLSCFAPGVRYLLPLLYGFSRLPFKTFAIFAYSGAFVWVSIIFVLGYLFGDKMDIVMKYNKEFWLVVLAFAMISIIFVYRRRKIRAAAVPEEVILQEGQQK</sequence>
<dbReference type="AlphaFoldDB" id="A0A0A8X5X9"/>
<keyword evidence="2" id="KW-0472">Membrane</keyword>
<feature type="transmembrane region" description="Helical" evidence="2">
    <location>
        <begin position="171"/>
        <end position="188"/>
    </location>
</feature>
<keyword evidence="2" id="KW-0812">Transmembrane</keyword>
<dbReference type="Proteomes" id="UP000031014">
    <property type="component" value="Unassembled WGS sequence"/>
</dbReference>
<evidence type="ECO:0000256" key="2">
    <source>
        <dbReference type="SAM" id="Phobius"/>
    </source>
</evidence>
<dbReference type="EMBL" id="BASE01000054">
    <property type="protein sequence ID" value="GAM14407.1"/>
    <property type="molecule type" value="Genomic_DNA"/>
</dbReference>
<feature type="transmembrane region" description="Helical" evidence="2">
    <location>
        <begin position="20"/>
        <end position="40"/>
    </location>
</feature>
<comment type="similarity">
    <text evidence="1">Belongs to the DedA family.</text>
</comment>
<evidence type="ECO:0000313" key="5">
    <source>
        <dbReference type="Proteomes" id="UP000031014"/>
    </source>
</evidence>
<evidence type="ECO:0000313" key="4">
    <source>
        <dbReference type="EMBL" id="GAM14407.1"/>
    </source>
</evidence>
<dbReference type="GO" id="GO:0005886">
    <property type="term" value="C:plasma membrane"/>
    <property type="evidence" value="ECO:0007669"/>
    <property type="project" value="TreeGrafter"/>
</dbReference>
<dbReference type="PANTHER" id="PTHR42709:SF9">
    <property type="entry name" value="ALKALINE PHOSPHATASE LIKE PROTEIN"/>
    <property type="match status" value="1"/>
</dbReference>
<dbReference type="RefSeq" id="WP_041966156.1">
    <property type="nucleotide sequence ID" value="NZ_BASE01000054.1"/>
</dbReference>
<dbReference type="OrthoDB" id="9782291at2"/>
<feature type="domain" description="VTT" evidence="3">
    <location>
        <begin position="31"/>
        <end position="156"/>
    </location>
</feature>
<keyword evidence="2" id="KW-1133">Transmembrane helix</keyword>
<dbReference type="PANTHER" id="PTHR42709">
    <property type="entry name" value="ALKALINE PHOSPHATASE LIKE PROTEIN"/>
    <property type="match status" value="1"/>
</dbReference>
<feature type="transmembrane region" description="Helical" evidence="2">
    <location>
        <begin position="138"/>
        <end position="159"/>
    </location>
</feature>
<feature type="transmembrane region" description="Helical" evidence="2">
    <location>
        <begin position="106"/>
        <end position="126"/>
    </location>
</feature>
<accession>A0A0A8X5X9</accession>
<organism evidence="4 5">
    <name type="scientific">Mesobacillus selenatarsenatis (strain DSM 18680 / JCM 14380 / FERM P-15431 / SF-1)</name>
    <dbReference type="NCBI Taxonomy" id="1321606"/>
    <lineage>
        <taxon>Bacteria</taxon>
        <taxon>Bacillati</taxon>
        <taxon>Bacillota</taxon>
        <taxon>Bacilli</taxon>
        <taxon>Bacillales</taxon>
        <taxon>Bacillaceae</taxon>
        <taxon>Mesobacillus</taxon>
    </lineage>
</organism>
<dbReference type="Pfam" id="PF09335">
    <property type="entry name" value="VTT_dom"/>
    <property type="match status" value="1"/>
</dbReference>
<dbReference type="InterPro" id="IPR032816">
    <property type="entry name" value="VTT_dom"/>
</dbReference>
<evidence type="ECO:0000259" key="3">
    <source>
        <dbReference type="Pfam" id="PF09335"/>
    </source>
</evidence>
<name>A0A0A8X5X9_MESS1</name>
<gene>
    <name evidence="4" type="ORF">SAMD00020551_2557</name>
</gene>